<reference evidence="1" key="1">
    <citation type="submission" date="2020-05" db="EMBL/GenBank/DDBJ databases">
        <title>Large-scale comparative analyses of tick genomes elucidate their genetic diversity and vector capacities.</title>
        <authorList>
            <person name="Jia N."/>
            <person name="Wang J."/>
            <person name="Shi W."/>
            <person name="Du L."/>
            <person name="Sun Y."/>
            <person name="Zhan W."/>
            <person name="Jiang J."/>
            <person name="Wang Q."/>
            <person name="Zhang B."/>
            <person name="Ji P."/>
            <person name="Sakyi L.B."/>
            <person name="Cui X."/>
            <person name="Yuan T."/>
            <person name="Jiang B."/>
            <person name="Yang W."/>
            <person name="Lam T.T.-Y."/>
            <person name="Chang Q."/>
            <person name="Ding S."/>
            <person name="Wang X."/>
            <person name="Zhu J."/>
            <person name="Ruan X."/>
            <person name="Zhao L."/>
            <person name="Wei J."/>
            <person name="Que T."/>
            <person name="Du C."/>
            <person name="Cheng J."/>
            <person name="Dai P."/>
            <person name="Han X."/>
            <person name="Huang E."/>
            <person name="Gao Y."/>
            <person name="Liu J."/>
            <person name="Shao H."/>
            <person name="Ye R."/>
            <person name="Li L."/>
            <person name="Wei W."/>
            <person name="Wang X."/>
            <person name="Wang C."/>
            <person name="Yang T."/>
            <person name="Huo Q."/>
            <person name="Li W."/>
            <person name="Guo W."/>
            <person name="Chen H."/>
            <person name="Zhou L."/>
            <person name="Ni X."/>
            <person name="Tian J."/>
            <person name="Zhou Y."/>
            <person name="Sheng Y."/>
            <person name="Liu T."/>
            <person name="Pan Y."/>
            <person name="Xia L."/>
            <person name="Li J."/>
            <person name="Zhao F."/>
            <person name="Cao W."/>
        </authorList>
    </citation>
    <scope>NUCLEOTIDE SEQUENCE</scope>
    <source>
        <strain evidence="1">Hyas-2018</strain>
    </source>
</reference>
<evidence type="ECO:0000313" key="1">
    <source>
        <dbReference type="EMBL" id="KAH6930940.1"/>
    </source>
</evidence>
<sequence length="152" mass="17721">MGLHAQMKLGIGVRPLHDNAAAHSALETVTHAGTKFCLTHRAHVTLHQSTLHGKHFQDDEVVVPQVELFLNSQNEESYCNGLQNCRRRLLVHGRRTDPFLLTMDKENKLELHRNVKMSQAIERVARYMFPICFGFFNVVYWSFYVERSYYYP</sequence>
<dbReference type="EMBL" id="CM023485">
    <property type="protein sequence ID" value="KAH6930940.1"/>
    <property type="molecule type" value="Genomic_DNA"/>
</dbReference>
<comment type="caution">
    <text evidence="1">The sequence shown here is derived from an EMBL/GenBank/DDBJ whole genome shotgun (WGS) entry which is preliminary data.</text>
</comment>
<accession>A0ACB7S891</accession>
<protein>
    <submittedName>
        <fullName evidence="1">Uncharacterized protein</fullName>
    </submittedName>
</protein>
<dbReference type="Proteomes" id="UP000821845">
    <property type="component" value="Chromosome 5"/>
</dbReference>
<evidence type="ECO:0000313" key="2">
    <source>
        <dbReference type="Proteomes" id="UP000821845"/>
    </source>
</evidence>
<proteinExistence type="predicted"/>
<keyword evidence="2" id="KW-1185">Reference proteome</keyword>
<organism evidence="1 2">
    <name type="scientific">Hyalomma asiaticum</name>
    <name type="common">Tick</name>
    <dbReference type="NCBI Taxonomy" id="266040"/>
    <lineage>
        <taxon>Eukaryota</taxon>
        <taxon>Metazoa</taxon>
        <taxon>Ecdysozoa</taxon>
        <taxon>Arthropoda</taxon>
        <taxon>Chelicerata</taxon>
        <taxon>Arachnida</taxon>
        <taxon>Acari</taxon>
        <taxon>Parasitiformes</taxon>
        <taxon>Ixodida</taxon>
        <taxon>Ixodoidea</taxon>
        <taxon>Ixodidae</taxon>
        <taxon>Hyalomminae</taxon>
        <taxon>Hyalomma</taxon>
    </lineage>
</organism>
<gene>
    <name evidence="1" type="ORF">HPB50_021042</name>
</gene>
<name>A0ACB7S891_HYAAI</name>